<dbReference type="GeneID" id="56085590"/>
<evidence type="ECO:0000313" key="2">
    <source>
        <dbReference type="EMBL" id="QLH84392.1"/>
    </source>
</evidence>
<feature type="domain" description="Calcineurin-like phosphoesterase" evidence="1">
    <location>
        <begin position="16"/>
        <end position="147"/>
    </location>
</feature>
<reference evidence="2 3" key="1">
    <citation type="submission" date="2020-07" db="EMBL/GenBank/DDBJ databases">
        <title>Halosimplex litoreum sp. nov. and Halosimplex rubrum sp. nov., isolated from different salt environments.</title>
        <authorList>
            <person name="Cui H."/>
        </authorList>
    </citation>
    <scope>NUCLEOTIDE SEQUENCE [LARGE SCALE GENOMIC DNA]</scope>
    <source>
        <strain evidence="2 3">R2</strain>
    </source>
</reference>
<dbReference type="KEGG" id="hpel:HZS54_23335"/>
<accession>A0A7D5TVZ5</accession>
<dbReference type="RefSeq" id="WP_179919477.1">
    <property type="nucleotide sequence ID" value="NZ_CP058909.1"/>
</dbReference>
<dbReference type="InterPro" id="IPR029052">
    <property type="entry name" value="Metallo-depent_PP-like"/>
</dbReference>
<dbReference type="InterPro" id="IPR024173">
    <property type="entry name" value="Pesterase_MJ0037-like"/>
</dbReference>
<dbReference type="Proteomes" id="UP000509346">
    <property type="component" value="Chromosome"/>
</dbReference>
<dbReference type="Pfam" id="PF12850">
    <property type="entry name" value="Metallophos_2"/>
    <property type="match status" value="1"/>
</dbReference>
<dbReference type="AlphaFoldDB" id="A0A7D5TVZ5"/>
<keyword evidence="3" id="KW-1185">Reference proteome</keyword>
<sequence>MDPTYRDRAAYIDGTLLVADTHFGKGEASTVEFPIGAGEDCVDRLEGLLDRFEPEEVVLAGDVFHSFDYVPETADEALSGVVRTVREAGARLVVVEGNHDTMLGAAYSGELHDEYELDTDGAETVVVTHGHEEPNTPADAYVVGHDHPAIEIEGQKRPCFLVGDGAYRRSDVLVLPSFNRLVEGLSVGGRLGASRPELSPLVTGISQYRPVVFDPESEETLTFPPLGQFSRML</sequence>
<evidence type="ECO:0000259" key="1">
    <source>
        <dbReference type="Pfam" id="PF12850"/>
    </source>
</evidence>
<gene>
    <name evidence="2" type="ORF">HZS54_23335</name>
</gene>
<dbReference type="SUPFAM" id="SSF56300">
    <property type="entry name" value="Metallo-dependent phosphatases"/>
    <property type="match status" value="1"/>
</dbReference>
<protein>
    <submittedName>
        <fullName evidence="2">Metallophosphoesterase</fullName>
    </submittedName>
</protein>
<dbReference type="Gene3D" id="3.60.21.10">
    <property type="match status" value="1"/>
</dbReference>
<dbReference type="PANTHER" id="PTHR39323">
    <property type="entry name" value="BLR1149 PROTEIN"/>
    <property type="match status" value="1"/>
</dbReference>
<dbReference type="PIRSF" id="PIRSF000887">
    <property type="entry name" value="Pesterase_MJ0037"/>
    <property type="match status" value="1"/>
</dbReference>
<dbReference type="OrthoDB" id="18264at2157"/>
<organism evidence="2 3">
    <name type="scientific">Halosimplex pelagicum</name>
    <dbReference type="NCBI Taxonomy" id="869886"/>
    <lineage>
        <taxon>Archaea</taxon>
        <taxon>Methanobacteriati</taxon>
        <taxon>Methanobacteriota</taxon>
        <taxon>Stenosarchaea group</taxon>
        <taxon>Halobacteria</taxon>
        <taxon>Halobacteriales</taxon>
        <taxon>Haloarculaceae</taxon>
        <taxon>Halosimplex</taxon>
    </lineage>
</organism>
<proteinExistence type="predicted"/>
<dbReference type="InterPro" id="IPR024654">
    <property type="entry name" value="Calcineurin-like_PHP_lpxH"/>
</dbReference>
<dbReference type="EMBL" id="CP058909">
    <property type="protein sequence ID" value="QLH84392.1"/>
    <property type="molecule type" value="Genomic_DNA"/>
</dbReference>
<name>A0A7D5TVZ5_9EURY</name>
<dbReference type="PANTHER" id="PTHR39323:SF1">
    <property type="entry name" value="BLR1149 PROTEIN"/>
    <property type="match status" value="1"/>
</dbReference>
<evidence type="ECO:0000313" key="3">
    <source>
        <dbReference type="Proteomes" id="UP000509346"/>
    </source>
</evidence>